<evidence type="ECO:0000259" key="8">
    <source>
        <dbReference type="Pfam" id="PF06607"/>
    </source>
</evidence>
<dbReference type="GO" id="GO:0005576">
    <property type="term" value="C:extracellular region"/>
    <property type="evidence" value="ECO:0007669"/>
    <property type="project" value="UniProtKB-SubCell"/>
</dbReference>
<feature type="domain" description="Prokineticin" evidence="8">
    <location>
        <begin position="6"/>
        <end position="96"/>
    </location>
</feature>
<keyword evidence="6" id="KW-1213">G-protein coupled receptor impairing toxin</keyword>
<keyword evidence="7" id="KW-0732">Signal</keyword>
<evidence type="ECO:0000313" key="10">
    <source>
        <dbReference type="RefSeq" id="XP_019642578.1"/>
    </source>
</evidence>
<gene>
    <name evidence="10" type="primary">LOC109483874</name>
</gene>
<dbReference type="RefSeq" id="XP_019642578.1">
    <property type="nucleotide sequence ID" value="XM_019787019.1"/>
</dbReference>
<dbReference type="SUPFAM" id="SSF57190">
    <property type="entry name" value="Colipase-like"/>
    <property type="match status" value="1"/>
</dbReference>
<comment type="subcellular location">
    <subcellularLocation>
        <location evidence="1">Secreted</location>
    </subcellularLocation>
</comment>
<keyword evidence="4" id="KW-0800">Toxin</keyword>
<keyword evidence="3" id="KW-0964">Secreted</keyword>
<dbReference type="InterPro" id="IPR023569">
    <property type="entry name" value="Prokineticin_domain"/>
</dbReference>
<organism evidence="9 10">
    <name type="scientific">Branchiostoma belcheri</name>
    <name type="common">Amphioxus</name>
    <dbReference type="NCBI Taxonomy" id="7741"/>
    <lineage>
        <taxon>Eukaryota</taxon>
        <taxon>Metazoa</taxon>
        <taxon>Chordata</taxon>
        <taxon>Cephalochordata</taxon>
        <taxon>Leptocardii</taxon>
        <taxon>Amphioxiformes</taxon>
        <taxon>Branchiostomatidae</taxon>
        <taxon>Branchiostoma</taxon>
    </lineage>
</organism>
<protein>
    <submittedName>
        <fullName evidence="10">Uncharacterized protein LOC109483874</fullName>
    </submittedName>
</protein>
<dbReference type="PANTHER" id="PTHR18821">
    <property type="entry name" value="PROKINETICIN"/>
    <property type="match status" value="1"/>
</dbReference>
<dbReference type="Gene3D" id="2.10.80.10">
    <property type="entry name" value="Lipase, subunit A"/>
    <property type="match status" value="1"/>
</dbReference>
<evidence type="ECO:0000256" key="3">
    <source>
        <dbReference type="ARBA" id="ARBA00022525"/>
    </source>
</evidence>
<evidence type="ECO:0000256" key="4">
    <source>
        <dbReference type="ARBA" id="ARBA00022656"/>
    </source>
</evidence>
<evidence type="ECO:0000256" key="2">
    <source>
        <dbReference type="ARBA" id="ARBA00006999"/>
    </source>
</evidence>
<name>A0A6P5A006_BRABE</name>
<dbReference type="KEGG" id="bbel:109483874"/>
<accession>A0A6P5A006</accession>
<dbReference type="AlphaFoldDB" id="A0A6P5A006"/>
<feature type="signal peptide" evidence="7">
    <location>
        <begin position="1"/>
        <end position="21"/>
    </location>
</feature>
<keyword evidence="5" id="KW-1015">Disulfide bond</keyword>
<keyword evidence="9" id="KW-1185">Reference proteome</keyword>
<proteinExistence type="inferred from homology"/>
<dbReference type="Pfam" id="PF06607">
    <property type="entry name" value="Prokineticin"/>
    <property type="match status" value="1"/>
</dbReference>
<evidence type="ECO:0000256" key="7">
    <source>
        <dbReference type="SAM" id="SignalP"/>
    </source>
</evidence>
<dbReference type="PANTHER" id="PTHR18821:SF2">
    <property type="entry name" value="DICKKOPF-RELATED PROTEIN 3-LIKE"/>
    <property type="match status" value="1"/>
</dbReference>
<comment type="similarity">
    <text evidence="2">Belongs to the AVIT (prokineticin) family.</text>
</comment>
<dbReference type="InterPro" id="IPR009523">
    <property type="entry name" value="Prokineticin"/>
</dbReference>
<dbReference type="FunFam" id="2.10.80.10:FF:000007">
    <property type="entry name" value="Uncharacterized protein"/>
    <property type="match status" value="1"/>
</dbReference>
<evidence type="ECO:0000313" key="9">
    <source>
        <dbReference type="Proteomes" id="UP000515135"/>
    </source>
</evidence>
<evidence type="ECO:0000256" key="1">
    <source>
        <dbReference type="ARBA" id="ARBA00004613"/>
    </source>
</evidence>
<dbReference type="Proteomes" id="UP000515135">
    <property type="component" value="Unplaced"/>
</dbReference>
<sequence>MIGTEVFLVTVLSVVLLPGEAFVVTRGCETDLDCVVAGVGGCCARWNPYLSLKTCKPLGRRGERCHTATNNIPYPYDGQRKYWRCPCERSLSCMAVGNSPVGFCRAPLSGQGATYAGKHGHSVTVPLEDGTELVKLVETKRKSGLSGKNRGVLVDRKDYTDLHEYFDDRAPTHDADYIG</sequence>
<evidence type="ECO:0000256" key="6">
    <source>
        <dbReference type="ARBA" id="ARBA00023259"/>
    </source>
</evidence>
<evidence type="ECO:0000256" key="5">
    <source>
        <dbReference type="ARBA" id="ARBA00023157"/>
    </source>
</evidence>
<dbReference type="OrthoDB" id="9826993at2759"/>
<feature type="chain" id="PRO_5027791050" evidence="7">
    <location>
        <begin position="22"/>
        <end position="179"/>
    </location>
</feature>
<dbReference type="GO" id="GO:0090729">
    <property type="term" value="F:toxin activity"/>
    <property type="evidence" value="ECO:0007669"/>
    <property type="project" value="UniProtKB-KW"/>
</dbReference>
<dbReference type="GeneID" id="109483874"/>
<reference evidence="10" key="1">
    <citation type="submission" date="2025-08" db="UniProtKB">
        <authorList>
            <consortium name="RefSeq"/>
        </authorList>
    </citation>
    <scope>IDENTIFICATION</scope>
    <source>
        <tissue evidence="10">Gonad</tissue>
    </source>
</reference>